<dbReference type="OMA" id="IDRMMPM"/>
<dbReference type="Gene3D" id="2.70.98.70">
    <property type="match status" value="1"/>
</dbReference>
<dbReference type="GO" id="GO:0030313">
    <property type="term" value="C:cell envelope"/>
    <property type="evidence" value="ECO:0007669"/>
    <property type="project" value="UniProtKB-SubCell"/>
</dbReference>
<evidence type="ECO:0000313" key="4">
    <source>
        <dbReference type="EMBL" id="VTZ62557.1"/>
    </source>
</evidence>
<dbReference type="GO" id="GO:0016829">
    <property type="term" value="F:lyase activity"/>
    <property type="evidence" value="ECO:0007669"/>
    <property type="project" value="InterPro"/>
</dbReference>
<dbReference type="Pfam" id="PF07940">
    <property type="entry name" value="Hepar_II_III_C"/>
    <property type="match status" value="1"/>
</dbReference>
<evidence type="ECO:0000256" key="1">
    <source>
        <dbReference type="ARBA" id="ARBA00004196"/>
    </source>
</evidence>
<dbReference type="Gene3D" id="1.50.10.100">
    <property type="entry name" value="Chondroitin AC/alginate lyase"/>
    <property type="match status" value="1"/>
</dbReference>
<dbReference type="InterPro" id="IPR008929">
    <property type="entry name" value="Chondroitin_lyas"/>
</dbReference>
<comment type="subcellular location">
    <subcellularLocation>
        <location evidence="1">Cell envelope</location>
    </subcellularLocation>
</comment>
<evidence type="ECO:0000259" key="2">
    <source>
        <dbReference type="Pfam" id="PF07940"/>
    </source>
</evidence>
<dbReference type="EMBL" id="NBUC01000183">
    <property type="protein sequence ID" value="PLT92133.1"/>
    <property type="molecule type" value="Genomic_DNA"/>
</dbReference>
<dbReference type="EMBL" id="CABFNB010000107">
    <property type="protein sequence ID" value="VTZ62557.1"/>
    <property type="molecule type" value="Genomic_DNA"/>
</dbReference>
<dbReference type="AlphaFoldDB" id="A0A508WZB3"/>
<proteinExistence type="predicted"/>
<accession>A0A508WZB3</accession>
<feature type="domain" description="Heparinase II/III-like C-terminal" evidence="2">
    <location>
        <begin position="318"/>
        <end position="563"/>
    </location>
</feature>
<organism evidence="4">
    <name type="scientific">Sinorhizobium medicae</name>
    <dbReference type="NCBI Taxonomy" id="110321"/>
    <lineage>
        <taxon>Bacteria</taxon>
        <taxon>Pseudomonadati</taxon>
        <taxon>Pseudomonadota</taxon>
        <taxon>Alphaproteobacteria</taxon>
        <taxon>Hyphomicrobiales</taxon>
        <taxon>Rhizobiaceae</taxon>
        <taxon>Sinorhizobium/Ensifer group</taxon>
        <taxon>Sinorhizobium</taxon>
    </lineage>
</organism>
<reference evidence="3 5" key="2">
    <citation type="journal article" date="2018" name="FEMS Microbiol. Ecol.">
        <title>Co-invading symbiotic mutualists of Medicago polymorpha retain high ancestral diversity and contain diverse accessory genomes.</title>
        <authorList>
            <person name="Porter S.S."/>
            <person name="Faber-Hammond J.J."/>
            <person name="Friesen M.L."/>
        </authorList>
    </citation>
    <scope>NUCLEOTIDE SEQUENCE [LARGE SCALE GENOMIC DNA]</scope>
    <source>
        <strain evidence="3 5">Str16</strain>
    </source>
</reference>
<name>A0A508WZB3_9HYPH</name>
<dbReference type="InterPro" id="IPR012480">
    <property type="entry name" value="Hepar_II_III_C"/>
</dbReference>
<protein>
    <submittedName>
        <fullName evidence="3 4">Heparinase</fullName>
    </submittedName>
</protein>
<dbReference type="Proteomes" id="UP000507954">
    <property type="component" value="Unassembled WGS sequence"/>
</dbReference>
<keyword evidence="5" id="KW-1185">Reference proteome</keyword>
<reference evidence="3" key="1">
    <citation type="submission" date="2017-04" db="EMBL/GenBank/DDBJ databases">
        <authorList>
            <person name="Porter S."/>
            <person name="Friesen M.L."/>
            <person name="Faber-Hammond J."/>
        </authorList>
    </citation>
    <scope>NUCLEOTIDE SEQUENCE</scope>
    <source>
        <strain evidence="3">Str16</strain>
    </source>
</reference>
<evidence type="ECO:0000313" key="5">
    <source>
        <dbReference type="Proteomes" id="UP001190825"/>
    </source>
</evidence>
<evidence type="ECO:0000313" key="3">
    <source>
        <dbReference type="EMBL" id="PLT92133.1"/>
    </source>
</evidence>
<sequence>MRNLRAPMPLSNKPRFLYLYLREGTRRLERRLSLGRTAAQRYAGSTPVRLIVAPTDLRAIDPFVAEEILAGRFPLAGRVLDTEGESAFEIDLPSYEFAIRLHSFGWLRHMRAVQDEAGSARLRQIVDDWMGSHGRTIGEISWDADVVAQRVIAWLSHSPVVLRNAEHGFYRRFLKSLALQVRHLRHVAGTVPDGEARLRVRLALAMASVSMPATASAIRRASRNLDLELERQILPDGAHFSRNPRAGLELLLDLLPLRQTYVNLGHDVPSKLISCIDRMYPALRFFRHQSGELALFNSATSVAAHELASVLRYDETAGEPFRSLPHAQYERLSLGETVVIVDTGRPLSVDLSRSAHAGCLSFEMSSGRNRFVINSGAPKFAGDRFRQMARTTAAHSTVTLNDRSSCRFSQSRFLGPIVAGGPSRVAVERKDEPGRMETVKASHDGYVAPFGLLHERDIGILNGGRLIRGRDRLLLEDGGDPDPEDGSIAIARFHIHPAIGMRRHSESEIYLTAPDGEAWLFACRDGKLAVEEDIFFADPSGVRASSQITVTFAAGDQPEIQWTFTRAA</sequence>
<gene>
    <name evidence="3" type="ORF">BMJ33_34250</name>
    <name evidence="4" type="ORF">EMEDMD4_400006</name>
</gene>
<reference evidence="4" key="3">
    <citation type="submission" date="2019-06" db="EMBL/GenBank/DDBJ databases">
        <authorList>
            <person name="Le Quere A."/>
            <person name="Colella S."/>
        </authorList>
    </citation>
    <scope>NUCLEOTIDE SEQUENCE</scope>
    <source>
        <strain evidence="4">EmedicaeMD41</strain>
    </source>
</reference>
<dbReference type="Proteomes" id="UP001190825">
    <property type="component" value="Unassembled WGS sequence"/>
</dbReference>